<dbReference type="Pfam" id="PF09136">
    <property type="entry name" value="Glucodextran_B"/>
    <property type="match status" value="1"/>
</dbReference>
<sequence>MKRILLAALVLGSIGGIIGYGFFEARRLLEGPSITILSPEDGSRSAEPLLTIEGVARNISFLTINDKPALTDEWGHFTKKMTPPPGANVVVVQGVDRFGRRTSNDVRITMLNFCPIT</sequence>
<accession>A0A1F4XRU3</accession>
<proteinExistence type="predicted"/>
<dbReference type="Gene3D" id="2.60.40.10">
    <property type="entry name" value="Immunoglobulins"/>
    <property type="match status" value="1"/>
</dbReference>
<reference evidence="1 2" key="1">
    <citation type="journal article" date="2016" name="Nat. Commun.">
        <title>Thousands of microbial genomes shed light on interconnected biogeochemical processes in an aquifer system.</title>
        <authorList>
            <person name="Anantharaman K."/>
            <person name="Brown C.T."/>
            <person name="Hug L.A."/>
            <person name="Sharon I."/>
            <person name="Castelle C.J."/>
            <person name="Probst A.J."/>
            <person name="Thomas B.C."/>
            <person name="Singh A."/>
            <person name="Wilkins M.J."/>
            <person name="Karaoz U."/>
            <person name="Brodie E.L."/>
            <person name="Williams K.H."/>
            <person name="Hubbard S.S."/>
            <person name="Banfield J.F."/>
        </authorList>
    </citation>
    <scope>NUCLEOTIDE SEQUENCE [LARGE SCALE GENOMIC DNA]</scope>
</reference>
<dbReference type="InterPro" id="IPR013783">
    <property type="entry name" value="Ig-like_fold"/>
</dbReference>
<dbReference type="AlphaFoldDB" id="A0A1F4XRU3"/>
<comment type="caution">
    <text evidence="1">The sequence shown here is derived from an EMBL/GenBank/DDBJ whole genome shotgun (WGS) entry which is preliminary data.</text>
</comment>
<dbReference type="Proteomes" id="UP000178091">
    <property type="component" value="Unassembled WGS sequence"/>
</dbReference>
<gene>
    <name evidence="1" type="ORF">A3F55_00245</name>
</gene>
<evidence type="ECO:0008006" key="3">
    <source>
        <dbReference type="Google" id="ProtNLM"/>
    </source>
</evidence>
<evidence type="ECO:0000313" key="1">
    <source>
        <dbReference type="EMBL" id="OGC84395.1"/>
    </source>
</evidence>
<organism evidence="1 2">
    <name type="scientific">Candidatus Adlerbacteria bacterium RIFCSPHIGHO2_12_FULL_53_18</name>
    <dbReference type="NCBI Taxonomy" id="1797242"/>
    <lineage>
        <taxon>Bacteria</taxon>
        <taxon>Candidatus Adleribacteriota</taxon>
    </lineage>
</organism>
<name>A0A1F4XRU3_9BACT</name>
<dbReference type="EMBL" id="MEWW01000016">
    <property type="protein sequence ID" value="OGC84395.1"/>
    <property type="molecule type" value="Genomic_DNA"/>
</dbReference>
<evidence type="ECO:0000313" key="2">
    <source>
        <dbReference type="Proteomes" id="UP000178091"/>
    </source>
</evidence>
<protein>
    <recommendedName>
        <fullName evidence="3">Carboxypeptidase regulatory-like domain-containing protein</fullName>
    </recommendedName>
</protein>